<sequence length="107" mass="12120">MREQITALNGQKSKQFCICLWHQLTIVGRAVWADESLDQAAQLNALKWLNEIQHRVWGAHARSDQDALGWLLDRLVSHCEHAPVLKVHIHVALDRSLAAVVAIDEIQ</sequence>
<accession>A0ABU3W2G1</accession>
<proteinExistence type="predicted"/>
<evidence type="ECO:0000313" key="2">
    <source>
        <dbReference type="Proteomes" id="UP001269819"/>
    </source>
</evidence>
<organism evidence="1 2">
    <name type="scientific">Marinobacter xestospongiae</name>
    <dbReference type="NCBI Taxonomy" id="994319"/>
    <lineage>
        <taxon>Bacteria</taxon>
        <taxon>Pseudomonadati</taxon>
        <taxon>Pseudomonadota</taxon>
        <taxon>Gammaproteobacteria</taxon>
        <taxon>Pseudomonadales</taxon>
        <taxon>Marinobacteraceae</taxon>
        <taxon>Marinobacter</taxon>
    </lineage>
</organism>
<comment type="caution">
    <text evidence="1">The sequence shown here is derived from an EMBL/GenBank/DDBJ whole genome shotgun (WGS) entry which is preliminary data.</text>
</comment>
<gene>
    <name evidence="1" type="ORF">RYS15_15955</name>
</gene>
<keyword evidence="2" id="KW-1185">Reference proteome</keyword>
<name>A0ABU3W2G1_9GAMM</name>
<protein>
    <submittedName>
        <fullName evidence="1">Uncharacterized protein</fullName>
    </submittedName>
</protein>
<dbReference type="RefSeq" id="WP_316974616.1">
    <property type="nucleotide sequence ID" value="NZ_JAWIIJ010000011.1"/>
</dbReference>
<evidence type="ECO:0000313" key="1">
    <source>
        <dbReference type="EMBL" id="MDV2080181.1"/>
    </source>
</evidence>
<dbReference type="EMBL" id="JAWIIJ010000011">
    <property type="protein sequence ID" value="MDV2080181.1"/>
    <property type="molecule type" value="Genomic_DNA"/>
</dbReference>
<reference evidence="1 2" key="1">
    <citation type="submission" date="2023-10" db="EMBL/GenBank/DDBJ databases">
        <title>Characteristics and mechanism of a salt-tolerant marine origin heterotrophic nitrifying- aerobic denitrifying bacteria Marinobacter xestospongiae HN1.</title>
        <authorList>
            <person name="Qi R."/>
        </authorList>
    </citation>
    <scope>NUCLEOTIDE SEQUENCE [LARGE SCALE GENOMIC DNA]</scope>
    <source>
        <strain evidence="1 2">HN1</strain>
    </source>
</reference>
<dbReference type="Proteomes" id="UP001269819">
    <property type="component" value="Unassembled WGS sequence"/>
</dbReference>